<dbReference type="EC" id="2.4.99.28" evidence="10"/>
<dbReference type="InterPro" id="IPR001264">
    <property type="entry name" value="Glyco_trans_51"/>
</dbReference>
<name>A0A940DF50_9PROT</name>
<keyword evidence="7" id="KW-0808">Transferase</keyword>
<feature type="domain" description="Penicillin-binding protein transpeptidase" evidence="13">
    <location>
        <begin position="328"/>
        <end position="558"/>
    </location>
</feature>
<feature type="domain" description="Penicillin-binding C-terminal" evidence="15">
    <location>
        <begin position="718"/>
        <end position="797"/>
    </location>
</feature>
<dbReference type="NCBIfam" id="TIGR02073">
    <property type="entry name" value="PBP_1c"/>
    <property type="match status" value="1"/>
</dbReference>
<evidence type="ECO:0000256" key="9">
    <source>
        <dbReference type="ARBA" id="ARBA00023268"/>
    </source>
</evidence>
<evidence type="ECO:0000256" key="4">
    <source>
        <dbReference type="ARBA" id="ARBA00022645"/>
    </source>
</evidence>
<dbReference type="AlphaFoldDB" id="A0A940DF50"/>
<reference evidence="16" key="2">
    <citation type="journal article" date="2021" name="PeerJ">
        <title>Extensive microbial diversity within the chicken gut microbiome revealed by metagenomics and culture.</title>
        <authorList>
            <person name="Gilroy R."/>
            <person name="Ravi A."/>
            <person name="Getino M."/>
            <person name="Pursley I."/>
            <person name="Horton D.L."/>
            <person name="Alikhan N.F."/>
            <person name="Baker D."/>
            <person name="Gharbi K."/>
            <person name="Hall N."/>
            <person name="Watson M."/>
            <person name="Adriaenssens E.M."/>
            <person name="Foster-Nyarko E."/>
            <person name="Jarju S."/>
            <person name="Secka A."/>
            <person name="Antonio M."/>
            <person name="Oren A."/>
            <person name="Chaudhuri R.R."/>
            <person name="La Ragione R."/>
            <person name="Hildebrand F."/>
            <person name="Pallen M.J."/>
        </authorList>
    </citation>
    <scope>NUCLEOTIDE SEQUENCE</scope>
    <source>
        <strain evidence="16">B1-16210</strain>
    </source>
</reference>
<feature type="transmembrane region" description="Helical" evidence="12">
    <location>
        <begin position="24"/>
        <end position="43"/>
    </location>
</feature>
<evidence type="ECO:0000256" key="11">
    <source>
        <dbReference type="ARBA" id="ARBA00049902"/>
    </source>
</evidence>
<evidence type="ECO:0000256" key="5">
    <source>
        <dbReference type="ARBA" id="ARBA00022670"/>
    </source>
</evidence>
<keyword evidence="8" id="KW-0378">Hydrolase</keyword>
<dbReference type="InterPro" id="IPR036950">
    <property type="entry name" value="PBP_transglycosylase"/>
</dbReference>
<dbReference type="InterPro" id="IPR050396">
    <property type="entry name" value="Glycosyltr_51/Transpeptidase"/>
</dbReference>
<keyword evidence="5" id="KW-0645">Protease</keyword>
<evidence type="ECO:0000259" key="13">
    <source>
        <dbReference type="Pfam" id="PF00905"/>
    </source>
</evidence>
<proteinExistence type="inferred from homology"/>
<protein>
    <recommendedName>
        <fullName evidence="10">peptidoglycan glycosyltransferase</fullName>
        <ecNumber evidence="10">2.4.99.28</ecNumber>
    </recommendedName>
</protein>
<dbReference type="Pfam" id="PF00912">
    <property type="entry name" value="Transgly"/>
    <property type="match status" value="1"/>
</dbReference>
<comment type="similarity">
    <text evidence="2">In the C-terminal section; belongs to the transpeptidase family.</text>
</comment>
<evidence type="ECO:0000259" key="15">
    <source>
        <dbReference type="Pfam" id="PF06832"/>
    </source>
</evidence>
<dbReference type="GO" id="GO:0008955">
    <property type="term" value="F:peptidoglycan glycosyltransferase activity"/>
    <property type="evidence" value="ECO:0007669"/>
    <property type="project" value="UniProtKB-EC"/>
</dbReference>
<evidence type="ECO:0000313" key="16">
    <source>
        <dbReference type="EMBL" id="MBO8407274.1"/>
    </source>
</evidence>
<dbReference type="GO" id="GO:0006508">
    <property type="term" value="P:proteolysis"/>
    <property type="evidence" value="ECO:0007669"/>
    <property type="project" value="UniProtKB-KW"/>
</dbReference>
<dbReference type="InterPro" id="IPR012338">
    <property type="entry name" value="Beta-lactam/transpept-like"/>
</dbReference>
<dbReference type="PANTHER" id="PTHR32282:SF15">
    <property type="entry name" value="PENICILLIN-BINDING PROTEIN 1C"/>
    <property type="match status" value="1"/>
</dbReference>
<comment type="caution">
    <text evidence="16">The sequence shown here is derived from an EMBL/GenBank/DDBJ whole genome shotgun (WGS) entry which is preliminary data.</text>
</comment>
<organism evidence="16 17">
    <name type="scientific">Candidatus Enterousia excrementavium</name>
    <dbReference type="NCBI Taxonomy" id="2840789"/>
    <lineage>
        <taxon>Bacteria</taxon>
        <taxon>Pseudomonadati</taxon>
        <taxon>Pseudomonadota</taxon>
        <taxon>Alphaproteobacteria</taxon>
        <taxon>Candidatus Enterousia</taxon>
    </lineage>
</organism>
<comment type="catalytic activity">
    <reaction evidence="11">
        <text>[GlcNAc-(1-&gt;4)-Mur2Ac(oyl-L-Ala-gamma-D-Glu-L-Lys-D-Ala-D-Ala)](n)-di-trans,octa-cis-undecaprenyl diphosphate + beta-D-GlcNAc-(1-&gt;4)-Mur2Ac(oyl-L-Ala-gamma-D-Glu-L-Lys-D-Ala-D-Ala)-di-trans,octa-cis-undecaprenyl diphosphate = [GlcNAc-(1-&gt;4)-Mur2Ac(oyl-L-Ala-gamma-D-Glu-L-Lys-D-Ala-D-Ala)](n+1)-di-trans,octa-cis-undecaprenyl diphosphate + di-trans,octa-cis-undecaprenyl diphosphate + H(+)</text>
        <dbReference type="Rhea" id="RHEA:23708"/>
        <dbReference type="Rhea" id="RHEA-COMP:9602"/>
        <dbReference type="Rhea" id="RHEA-COMP:9603"/>
        <dbReference type="ChEBI" id="CHEBI:15378"/>
        <dbReference type="ChEBI" id="CHEBI:58405"/>
        <dbReference type="ChEBI" id="CHEBI:60033"/>
        <dbReference type="ChEBI" id="CHEBI:78435"/>
        <dbReference type="EC" id="2.4.99.28"/>
    </reaction>
</comment>
<dbReference type="Gene3D" id="1.10.3810.10">
    <property type="entry name" value="Biosynthetic peptidoglycan transglycosylase-like"/>
    <property type="match status" value="1"/>
</dbReference>
<evidence type="ECO:0000259" key="14">
    <source>
        <dbReference type="Pfam" id="PF00912"/>
    </source>
</evidence>
<evidence type="ECO:0000256" key="2">
    <source>
        <dbReference type="ARBA" id="ARBA00007090"/>
    </source>
</evidence>
<keyword evidence="9" id="KW-0511">Multifunctional enzyme</keyword>
<dbReference type="GO" id="GO:0030288">
    <property type="term" value="C:outer membrane-bounded periplasmic space"/>
    <property type="evidence" value="ECO:0007669"/>
    <property type="project" value="TreeGrafter"/>
</dbReference>
<dbReference type="GO" id="GO:0009252">
    <property type="term" value="P:peptidoglycan biosynthetic process"/>
    <property type="evidence" value="ECO:0007669"/>
    <property type="project" value="InterPro"/>
</dbReference>
<dbReference type="EMBL" id="JADINE010000030">
    <property type="protein sequence ID" value="MBO8407274.1"/>
    <property type="molecule type" value="Genomic_DNA"/>
</dbReference>
<comment type="similarity">
    <text evidence="3">In the N-terminal section; belongs to the glycosyltransferase 51 family.</text>
</comment>
<evidence type="ECO:0000256" key="3">
    <source>
        <dbReference type="ARBA" id="ARBA00007739"/>
    </source>
</evidence>
<evidence type="ECO:0000256" key="8">
    <source>
        <dbReference type="ARBA" id="ARBA00022801"/>
    </source>
</evidence>
<dbReference type="Pfam" id="PF00905">
    <property type="entry name" value="Transpeptidase"/>
    <property type="match status" value="1"/>
</dbReference>
<dbReference type="Gene3D" id="3.40.710.10">
    <property type="entry name" value="DD-peptidase/beta-lactamase superfamily"/>
    <property type="match status" value="1"/>
</dbReference>
<keyword evidence="4" id="KW-0121">Carboxypeptidase</keyword>
<dbReference type="PANTHER" id="PTHR32282">
    <property type="entry name" value="BINDING PROTEIN TRANSPEPTIDASE, PUTATIVE-RELATED"/>
    <property type="match status" value="1"/>
</dbReference>
<feature type="domain" description="Glycosyl transferase family 51" evidence="14">
    <location>
        <begin position="72"/>
        <end position="221"/>
    </location>
</feature>
<accession>A0A940DF50</accession>
<dbReference type="Pfam" id="PF06832">
    <property type="entry name" value="BiPBP_C"/>
    <property type="match status" value="1"/>
</dbReference>
<dbReference type="InterPro" id="IPR001460">
    <property type="entry name" value="PCN-bd_Tpept"/>
</dbReference>
<evidence type="ECO:0000256" key="6">
    <source>
        <dbReference type="ARBA" id="ARBA00022676"/>
    </source>
</evidence>
<reference evidence="16" key="1">
    <citation type="submission" date="2020-10" db="EMBL/GenBank/DDBJ databases">
        <authorList>
            <person name="Gilroy R."/>
        </authorList>
    </citation>
    <scope>NUCLEOTIDE SEQUENCE</scope>
    <source>
        <strain evidence="16">B1-16210</strain>
    </source>
</reference>
<evidence type="ECO:0000256" key="10">
    <source>
        <dbReference type="ARBA" id="ARBA00044770"/>
    </source>
</evidence>
<dbReference type="GO" id="GO:0004180">
    <property type="term" value="F:carboxypeptidase activity"/>
    <property type="evidence" value="ECO:0007669"/>
    <property type="project" value="UniProtKB-KW"/>
</dbReference>
<dbReference type="InterPro" id="IPR011815">
    <property type="entry name" value="PBP_1c"/>
</dbReference>
<evidence type="ECO:0000313" key="17">
    <source>
        <dbReference type="Proteomes" id="UP000721442"/>
    </source>
</evidence>
<dbReference type="SUPFAM" id="SSF56601">
    <property type="entry name" value="beta-lactamase/transpeptidase-like"/>
    <property type="match status" value="1"/>
</dbReference>
<dbReference type="Proteomes" id="UP000721442">
    <property type="component" value="Unassembled WGS sequence"/>
</dbReference>
<dbReference type="SUPFAM" id="SSF53955">
    <property type="entry name" value="Lysozyme-like"/>
    <property type="match status" value="1"/>
</dbReference>
<keyword evidence="12" id="KW-0812">Transmembrane</keyword>
<evidence type="ECO:0000256" key="7">
    <source>
        <dbReference type="ARBA" id="ARBA00022679"/>
    </source>
</evidence>
<evidence type="ECO:0000256" key="12">
    <source>
        <dbReference type="SAM" id="Phobius"/>
    </source>
</evidence>
<dbReference type="InterPro" id="IPR009647">
    <property type="entry name" value="PBP_C"/>
</dbReference>
<evidence type="ECO:0000256" key="1">
    <source>
        <dbReference type="ARBA" id="ARBA00004752"/>
    </source>
</evidence>
<dbReference type="InterPro" id="IPR023346">
    <property type="entry name" value="Lysozyme-like_dom_sf"/>
</dbReference>
<keyword evidence="6" id="KW-0328">Glycosyltransferase</keyword>
<sequence>MNLFNKQLNKYITYVTAHLRRHRVLYSTLVILILIWAVIKIFFTPPLLNDTHFGRAYFDKNDKLLRITLSADDKYRLYTPLNEISPDIKRATILYEDKYFYYHPGVNPIALFRAAVNYFSGTPHPAGASTITMQVARMKYNLDTREILGKLKQIAAAIYIDLFYSKDEILSAYLNMAPYGGNIESIGAASLIYFDKPAHDLTKIESITLATIPQNPTKRGLNTKSGLENIMHMRGDLVQRWIEKNPNDTNLITLAQMPLAVRTTHELPFQAPHFVNYEISRERNYWSDLGPHESYIKTTIDTDLQYALEQTLAGEINRKKSQGITNAAAVLLNYKTMEIVSYIGSANYFDKTIYGENDGVRARRSPGSTLKPLIYAAAVDMGLIHSMTLLKDAKINFGVYAPENSDNEFFGPVLARDALTHSRNIPAINLLRQIGVTNFYNLLIASGVTGLKSPEYYGISVALGGAEVSMLELADIYATMANLGMRHNIRTNTTQQLDTGTQILSPEAFFITLDMLAHKSTPTKQIPFAKQQTAPVRHYWKTGTSSSYRDAWTAGIFGDFVLIVWVGNFDGTPNNAFSGAHAAAPIYFALSNTVQKHYAARNTPIKNNNFLRDDMNISTVEMCSEVGGLAGKYCPKSINAYFIPGKSPIETSSVYRAIPIDNKTGLRACTHDPATTHMKVFEFWDAEYLDMFKRAGITRNTPPPFMPGCNLDKISIARTAPVILSPADNTRTVILSDKNTQEIAFQAISDMDDVKIFWFVNDKMIGTTTSGETLMYNVPIGDYTVRIMDEMGAAATTHFSIVK</sequence>
<keyword evidence="12" id="KW-0472">Membrane</keyword>
<dbReference type="GO" id="GO:0008658">
    <property type="term" value="F:penicillin binding"/>
    <property type="evidence" value="ECO:0007669"/>
    <property type="project" value="InterPro"/>
</dbReference>
<gene>
    <name evidence="16" type="primary">pbpC</name>
    <name evidence="16" type="ORF">IAC77_02315</name>
</gene>
<comment type="pathway">
    <text evidence="1">Cell wall biogenesis; peptidoglycan biosynthesis.</text>
</comment>
<keyword evidence="12" id="KW-1133">Transmembrane helix</keyword>